<name>A0AAZ3RE23_ONCTS</name>
<dbReference type="Gene3D" id="3.30.40.10">
    <property type="entry name" value="Zinc/RING finger domain, C3HC4 (zinc finger)"/>
    <property type="match status" value="1"/>
</dbReference>
<feature type="compositionally biased region" description="Basic and acidic residues" evidence="7">
    <location>
        <begin position="8"/>
        <end position="22"/>
    </location>
</feature>
<dbReference type="SUPFAM" id="SSF57903">
    <property type="entry name" value="FYVE/PHD zinc finger"/>
    <property type="match status" value="1"/>
</dbReference>
<evidence type="ECO:0000313" key="10">
    <source>
        <dbReference type="Proteomes" id="UP000694402"/>
    </source>
</evidence>
<feature type="compositionally biased region" description="Basic and acidic residues" evidence="7">
    <location>
        <begin position="247"/>
        <end position="259"/>
    </location>
</feature>
<evidence type="ECO:0000256" key="5">
    <source>
        <dbReference type="ARBA" id="ARBA00023242"/>
    </source>
</evidence>
<dbReference type="GeneTree" id="ENSGT00940000155532"/>
<keyword evidence="5" id="KW-0539">Nucleus</keyword>
<feature type="compositionally biased region" description="Low complexity" evidence="7">
    <location>
        <begin position="262"/>
        <end position="278"/>
    </location>
</feature>
<keyword evidence="10" id="KW-1185">Reference proteome</keyword>
<accession>A0AAZ3RE23</accession>
<dbReference type="InterPro" id="IPR019787">
    <property type="entry name" value="Znf_PHD-finger"/>
</dbReference>
<keyword evidence="2" id="KW-0479">Metal-binding</keyword>
<dbReference type="SMART" id="SM00249">
    <property type="entry name" value="PHD"/>
    <property type="match status" value="1"/>
</dbReference>
<feature type="region of interest" description="Disordered" evidence="7">
    <location>
        <begin position="59"/>
        <end position="135"/>
    </location>
</feature>
<dbReference type="InterPro" id="IPR011011">
    <property type="entry name" value="Znf_FYVE_PHD"/>
</dbReference>
<feature type="compositionally biased region" description="Basic residues" evidence="7">
    <location>
        <begin position="75"/>
        <end position="93"/>
    </location>
</feature>
<dbReference type="InterPro" id="IPR037869">
    <property type="entry name" value="Spp1/CFP1"/>
</dbReference>
<evidence type="ECO:0000313" key="9">
    <source>
        <dbReference type="Ensembl" id="ENSOTSP00005139842.1"/>
    </source>
</evidence>
<dbReference type="GO" id="GO:0045893">
    <property type="term" value="P:positive regulation of DNA-templated transcription"/>
    <property type="evidence" value="ECO:0007669"/>
    <property type="project" value="TreeGrafter"/>
</dbReference>
<dbReference type="PANTHER" id="PTHR46174:SF1">
    <property type="entry name" value="CXXC-TYPE ZINC FINGER PROTEIN 1"/>
    <property type="match status" value="1"/>
</dbReference>
<evidence type="ECO:0000256" key="1">
    <source>
        <dbReference type="ARBA" id="ARBA00004123"/>
    </source>
</evidence>
<dbReference type="InterPro" id="IPR001965">
    <property type="entry name" value="Znf_PHD"/>
</dbReference>
<dbReference type="AlphaFoldDB" id="A0AAZ3RE23"/>
<dbReference type="Ensembl" id="ENSOTST00005139617.1">
    <property type="protein sequence ID" value="ENSOTSP00005139842.1"/>
    <property type="gene ID" value="ENSOTSG00005066623.1"/>
</dbReference>
<evidence type="ECO:0000256" key="6">
    <source>
        <dbReference type="PROSITE-ProRule" id="PRU00146"/>
    </source>
</evidence>
<keyword evidence="3 6" id="KW-0863">Zinc-finger</keyword>
<feature type="compositionally biased region" description="Basic and acidic residues" evidence="7">
    <location>
        <begin position="195"/>
        <end position="209"/>
    </location>
</feature>
<dbReference type="PROSITE" id="PS01359">
    <property type="entry name" value="ZF_PHD_1"/>
    <property type="match status" value="1"/>
</dbReference>
<dbReference type="GO" id="GO:0008270">
    <property type="term" value="F:zinc ion binding"/>
    <property type="evidence" value="ECO:0007669"/>
    <property type="project" value="UniProtKB-KW"/>
</dbReference>
<feature type="region of interest" description="Disordered" evidence="7">
    <location>
        <begin position="472"/>
        <end position="537"/>
    </location>
</feature>
<feature type="domain" description="PHD-type" evidence="8">
    <location>
        <begin position="328"/>
        <end position="382"/>
    </location>
</feature>
<comment type="subcellular location">
    <subcellularLocation>
        <location evidence="1">Nucleus</location>
    </subcellularLocation>
</comment>
<keyword evidence="4" id="KW-0862">Zinc</keyword>
<feature type="compositionally biased region" description="Basic residues" evidence="7">
    <location>
        <begin position="210"/>
        <end position="220"/>
    </location>
</feature>
<feature type="compositionally biased region" description="Acidic residues" evidence="7">
    <location>
        <begin position="511"/>
        <end position="527"/>
    </location>
</feature>
<evidence type="ECO:0000256" key="4">
    <source>
        <dbReference type="ARBA" id="ARBA00022833"/>
    </source>
</evidence>
<organism evidence="9 10">
    <name type="scientific">Oncorhynchus tshawytscha</name>
    <name type="common">Chinook salmon</name>
    <name type="synonym">Salmo tshawytscha</name>
    <dbReference type="NCBI Taxonomy" id="74940"/>
    <lineage>
        <taxon>Eukaryota</taxon>
        <taxon>Metazoa</taxon>
        <taxon>Chordata</taxon>
        <taxon>Craniata</taxon>
        <taxon>Vertebrata</taxon>
        <taxon>Euteleostomi</taxon>
        <taxon>Actinopterygii</taxon>
        <taxon>Neopterygii</taxon>
        <taxon>Teleostei</taxon>
        <taxon>Protacanthopterygii</taxon>
        <taxon>Salmoniformes</taxon>
        <taxon>Salmonidae</taxon>
        <taxon>Salmoninae</taxon>
        <taxon>Oncorhynchus</taxon>
    </lineage>
</organism>
<feature type="region of interest" description="Disordered" evidence="7">
    <location>
        <begin position="182"/>
        <end position="320"/>
    </location>
</feature>
<evidence type="ECO:0000256" key="3">
    <source>
        <dbReference type="ARBA" id="ARBA00022771"/>
    </source>
</evidence>
<feature type="region of interest" description="Disordered" evidence="7">
    <location>
        <begin position="1"/>
        <end position="22"/>
    </location>
</feature>
<dbReference type="Proteomes" id="UP000694402">
    <property type="component" value="Unassembled WGS sequence"/>
</dbReference>
<dbReference type="PANTHER" id="PTHR46174">
    <property type="entry name" value="CXXC-TYPE ZINC FINGER PROTEIN 1"/>
    <property type="match status" value="1"/>
</dbReference>
<protein>
    <recommendedName>
        <fullName evidence="8">PHD-type domain-containing protein</fullName>
    </recommendedName>
</protein>
<dbReference type="InterPro" id="IPR019786">
    <property type="entry name" value="Zinc_finger_PHD-type_CS"/>
</dbReference>
<sequence length="588" mass="65030">MEGFMDINEIHDITGTDTEEHRIDAEQVEGAERSARPTISEFKKTWGFRRTTVARREFVGLDELEDPESPPLPTRRGRGRPAKTYSRRGRGGRRSIPADLEYSGTASPIPMDTEPSSDPQEPCPGGSLDPTSWQDFGSAFGTAFSLLGEKEEDYMPMTAPAQTMAAPAPSYGASRVVEVASSIEEDSDELTLKQLQERLSTRGRGESRGRGVRGRGRGRGRGRESSTADEEEVIFVNELEPQQVHQPQEERERSPEKVVVESQSPSPSQQSSSDSMPPLESDPETTEEKASQNDNVTEAKDEVEEERIEEEKSEYSSISDSEGYNPHALYCICRQRHNKRFMISCDNCLEWFHGDCVGVSEIQGRKLERSGRDWICATCTNKCQSQPDPQQSSPDCLTLPYSGEEEFVHEEQASEEAVVQEVTEMVAEAEMELDGSLPQCIGSGCSKHALPDSVYCGTDCILRHAAATMKTLSNSKETKTKQRPQRRAAAKLGPKGQRSARMPQRLLAERPEEEGEEEEAEEVEDKEADTSTSALSCDPSLTAVQATSIESPMFYKSSVGRQGYLQGSSAMGKCTHFGNFIKCFPSTS</sequence>
<evidence type="ECO:0000256" key="2">
    <source>
        <dbReference type="ARBA" id="ARBA00022723"/>
    </source>
</evidence>
<dbReference type="GO" id="GO:0048188">
    <property type="term" value="C:Set1C/COMPASS complex"/>
    <property type="evidence" value="ECO:0007669"/>
    <property type="project" value="InterPro"/>
</dbReference>
<reference evidence="10" key="1">
    <citation type="journal article" date="2018" name="PLoS ONE">
        <title>Chinook salmon (Oncorhynchus tshawytscha) genome and transcriptome.</title>
        <authorList>
            <person name="Christensen K.A."/>
            <person name="Leong J.S."/>
            <person name="Sakhrani D."/>
            <person name="Biagi C.A."/>
            <person name="Minkley D.R."/>
            <person name="Withler R.E."/>
            <person name="Rondeau E.B."/>
            <person name="Koop B.F."/>
            <person name="Devlin R.H."/>
        </authorList>
    </citation>
    <scope>NUCLEOTIDE SEQUENCE [LARGE SCALE GENOMIC DNA]</scope>
</reference>
<dbReference type="Pfam" id="PF00628">
    <property type="entry name" value="PHD"/>
    <property type="match status" value="1"/>
</dbReference>
<proteinExistence type="predicted"/>
<reference evidence="9" key="2">
    <citation type="submission" date="2025-08" db="UniProtKB">
        <authorList>
            <consortium name="Ensembl"/>
        </authorList>
    </citation>
    <scope>IDENTIFICATION</scope>
</reference>
<reference evidence="9" key="3">
    <citation type="submission" date="2025-09" db="UniProtKB">
        <authorList>
            <consortium name="Ensembl"/>
        </authorList>
    </citation>
    <scope>IDENTIFICATION</scope>
</reference>
<evidence type="ECO:0000256" key="7">
    <source>
        <dbReference type="SAM" id="MobiDB-lite"/>
    </source>
</evidence>
<evidence type="ECO:0000259" key="8">
    <source>
        <dbReference type="PROSITE" id="PS50016"/>
    </source>
</evidence>
<dbReference type="InterPro" id="IPR013083">
    <property type="entry name" value="Znf_RING/FYVE/PHD"/>
</dbReference>
<dbReference type="PROSITE" id="PS50016">
    <property type="entry name" value="ZF_PHD_2"/>
    <property type="match status" value="1"/>
</dbReference>